<keyword evidence="11" id="KW-1000">Mitochondrion outer membrane</keyword>
<keyword evidence="13" id="KW-0067">ATP-binding</keyword>
<evidence type="ECO:0000256" key="6">
    <source>
        <dbReference type="ARBA" id="ARBA00022527"/>
    </source>
</evidence>
<dbReference type="GO" id="GO:0005829">
    <property type="term" value="C:cytosol"/>
    <property type="evidence" value="ECO:0007669"/>
    <property type="project" value="UniProtKB-SubCell"/>
</dbReference>
<dbReference type="SMART" id="SM00220">
    <property type="entry name" value="S_TKc"/>
    <property type="match status" value="1"/>
</dbReference>
<evidence type="ECO:0000256" key="8">
    <source>
        <dbReference type="ARBA" id="ARBA00022723"/>
    </source>
</evidence>
<dbReference type="GO" id="GO:0005741">
    <property type="term" value="C:mitochondrial outer membrane"/>
    <property type="evidence" value="ECO:0007669"/>
    <property type="project" value="UniProtKB-SubCell"/>
</dbReference>
<evidence type="ECO:0000256" key="15">
    <source>
        <dbReference type="ARBA" id="ARBA00022946"/>
    </source>
</evidence>
<keyword evidence="14" id="KW-0460">Magnesium</keyword>
<keyword evidence="15" id="KW-0809">Transit peptide</keyword>
<dbReference type="InterPro" id="IPR000719">
    <property type="entry name" value="Prot_kinase_dom"/>
</dbReference>
<dbReference type="GO" id="GO:0000422">
    <property type="term" value="P:autophagy of mitochondrion"/>
    <property type="evidence" value="ECO:0007669"/>
    <property type="project" value="TreeGrafter"/>
</dbReference>
<dbReference type="PROSITE" id="PS50011">
    <property type="entry name" value="PROTEIN_KINASE_DOM"/>
    <property type="match status" value="1"/>
</dbReference>
<evidence type="ECO:0000256" key="14">
    <source>
        <dbReference type="ARBA" id="ARBA00022842"/>
    </source>
</evidence>
<evidence type="ECO:0000256" key="12">
    <source>
        <dbReference type="ARBA" id="ARBA00022792"/>
    </source>
</evidence>
<evidence type="ECO:0000256" key="10">
    <source>
        <dbReference type="ARBA" id="ARBA00022777"/>
    </source>
</evidence>
<dbReference type="PROSITE" id="PS00108">
    <property type="entry name" value="PROTEIN_KINASE_ST"/>
    <property type="match status" value="1"/>
</dbReference>
<organism evidence="20">
    <name type="scientific">Scolopendra viridis</name>
    <name type="common">Giant centipede</name>
    <dbReference type="NCBI Taxonomy" id="118503"/>
    <lineage>
        <taxon>Eukaryota</taxon>
        <taxon>Metazoa</taxon>
        <taxon>Ecdysozoa</taxon>
        <taxon>Arthropoda</taxon>
        <taxon>Myriapoda</taxon>
        <taxon>Chilopoda</taxon>
        <taxon>Pleurostigmophora</taxon>
        <taxon>Scolopendromorpha</taxon>
        <taxon>Scolopendridae</taxon>
        <taxon>Scolopendra</taxon>
    </lineage>
</organism>
<keyword evidence="10 20" id="KW-0418">Kinase</keyword>
<sequence length="593" mass="67568">MIWFKSSYIGLIHKTITLRSPCKVFLWTQAVNENGMYVKIINRFVHHGRKILQNIREKYTSSNVIHNIKGDITANVRDKGLLNATESKQKYKNQYFLNHVLKWVTNSTAAEIRRNAAKKIIYGGRNAVPYLGFVGINLISGQGLVTKEDEIERVCEDIRSYLNNDSKLSENHSPSVSLSDLEIGEIIAKGCNAVVHAGRWKNESINLEETRNENCPEENINDDLKSKHTKLLERFHTYNLAVKMMFNYDAESNAFAILNAMHRETVPAKFIIGNVSLGDRIPFKHYSLPPHPNIVSMHCAFTDSTPLLPEAIMAYPDALPYRLNRDGSGRNMTLFLVMKRYHCNLREYLKYYKPSPTTQLSLFTQLLEAIVHLTQNGIAHRDLKTDNILLDLTLDVEMPILVITDFGNSYVNSSLKLPFPSMDVERGGNWALMAPEVKTTHPGPFTIIDYNKSDLWTAATLAYEIFGQNNPFYSSGNYKQLESHTYSDSDLPEVPNLPKPLSLLLQDMLKRDPIQRPSPAVAANVCHLLLWGPQKLLDTTQFTKKQVVEWLVTETASSILQGTSENTLWVLLRNTFLSRIRMKELENALIYFC</sequence>
<dbReference type="GO" id="GO:0005524">
    <property type="term" value="F:ATP binding"/>
    <property type="evidence" value="ECO:0007669"/>
    <property type="project" value="UniProtKB-KW"/>
</dbReference>
<keyword evidence="12" id="KW-0999">Mitochondrion inner membrane</keyword>
<keyword evidence="8" id="KW-0479">Metal-binding</keyword>
<reference evidence="20" key="1">
    <citation type="journal article" date="2018" name="Toxicon">
        <title>Venom-gland transcriptomics and venom proteomics of the giant Florida blue centipede, Scolopendra viridis.</title>
        <authorList>
            <person name="Ward M.J."/>
            <person name="Rokyta D.R."/>
        </authorList>
    </citation>
    <scope>NUCLEOTIDE SEQUENCE</scope>
    <source>
        <tissue evidence="20">Venom gland</tissue>
    </source>
</reference>
<dbReference type="PANTHER" id="PTHR22972:SF7">
    <property type="entry name" value="SERINE_THREONINE-PROTEIN KINASE PINK1, MITOCHONDRIAL"/>
    <property type="match status" value="1"/>
</dbReference>
<comment type="subcellular location">
    <subcellularLocation>
        <location evidence="3">Cytoplasm</location>
        <location evidence="3">Cytosol</location>
    </subcellularLocation>
    <subcellularLocation>
        <location evidence="2">Mitochondrion inner membrane</location>
        <topology evidence="2">Single-pass membrane protein</topology>
    </subcellularLocation>
    <subcellularLocation>
        <location evidence="4">Mitochondrion outer membrane</location>
        <topology evidence="4">Single-pass membrane protein</topology>
    </subcellularLocation>
</comment>
<keyword evidence="6" id="KW-0723">Serine/threonine-protein kinase</keyword>
<evidence type="ECO:0000256" key="13">
    <source>
        <dbReference type="ARBA" id="ARBA00022840"/>
    </source>
</evidence>
<evidence type="ECO:0000313" key="20">
    <source>
        <dbReference type="EMBL" id="MIC88647.1"/>
    </source>
</evidence>
<dbReference type="GO" id="GO:0090141">
    <property type="term" value="P:positive regulation of mitochondrial fission"/>
    <property type="evidence" value="ECO:0007669"/>
    <property type="project" value="TreeGrafter"/>
</dbReference>
<name>A0A4D5R956_SCOVI</name>
<proteinExistence type="predicted"/>
<evidence type="ECO:0000256" key="2">
    <source>
        <dbReference type="ARBA" id="ARBA00004434"/>
    </source>
</evidence>
<comment type="catalytic activity">
    <reaction evidence="17">
        <text>L-threonyl-[protein] + ATP = O-phospho-L-threonyl-[protein] + ADP + H(+)</text>
        <dbReference type="Rhea" id="RHEA:46608"/>
        <dbReference type="Rhea" id="RHEA-COMP:11060"/>
        <dbReference type="Rhea" id="RHEA-COMP:11605"/>
        <dbReference type="ChEBI" id="CHEBI:15378"/>
        <dbReference type="ChEBI" id="CHEBI:30013"/>
        <dbReference type="ChEBI" id="CHEBI:30616"/>
        <dbReference type="ChEBI" id="CHEBI:61977"/>
        <dbReference type="ChEBI" id="CHEBI:456216"/>
        <dbReference type="EC" id="2.7.11.1"/>
    </reaction>
</comment>
<dbReference type="InterPro" id="IPR008271">
    <property type="entry name" value="Ser/Thr_kinase_AS"/>
</dbReference>
<keyword evidence="12" id="KW-0472">Membrane</keyword>
<protein>
    <recommendedName>
        <fullName evidence="5">non-specific serine/threonine protein kinase</fullName>
        <ecNumber evidence="5">2.7.11.1</ecNumber>
    </recommendedName>
</protein>
<dbReference type="SUPFAM" id="SSF56112">
    <property type="entry name" value="Protein kinase-like (PK-like)"/>
    <property type="match status" value="1"/>
</dbReference>
<evidence type="ECO:0000256" key="5">
    <source>
        <dbReference type="ARBA" id="ARBA00012513"/>
    </source>
</evidence>
<evidence type="ECO:0000256" key="18">
    <source>
        <dbReference type="ARBA" id="ARBA00048679"/>
    </source>
</evidence>
<evidence type="ECO:0000256" key="16">
    <source>
        <dbReference type="ARBA" id="ARBA00023128"/>
    </source>
</evidence>
<evidence type="ECO:0000256" key="9">
    <source>
        <dbReference type="ARBA" id="ARBA00022741"/>
    </source>
</evidence>
<keyword evidence="16" id="KW-0496">Mitochondrion</keyword>
<evidence type="ECO:0000256" key="11">
    <source>
        <dbReference type="ARBA" id="ARBA00022787"/>
    </source>
</evidence>
<accession>A0A4D5R956</accession>
<dbReference type="Pfam" id="PF00069">
    <property type="entry name" value="Pkinase"/>
    <property type="match status" value="1"/>
</dbReference>
<feature type="domain" description="Protein kinase" evidence="19">
    <location>
        <begin position="181"/>
        <end position="530"/>
    </location>
</feature>
<dbReference type="InterPro" id="IPR051511">
    <property type="entry name" value="MitoQC_Scaffold_Kinases"/>
</dbReference>
<evidence type="ECO:0000256" key="17">
    <source>
        <dbReference type="ARBA" id="ARBA00047899"/>
    </source>
</evidence>
<keyword evidence="9" id="KW-0547">Nucleotide-binding</keyword>
<dbReference type="GO" id="GO:0005743">
    <property type="term" value="C:mitochondrial inner membrane"/>
    <property type="evidence" value="ECO:0007669"/>
    <property type="project" value="UniProtKB-SubCell"/>
</dbReference>
<dbReference type="GO" id="GO:0042981">
    <property type="term" value="P:regulation of apoptotic process"/>
    <property type="evidence" value="ECO:0007669"/>
    <property type="project" value="TreeGrafter"/>
</dbReference>
<dbReference type="PANTHER" id="PTHR22972">
    <property type="entry name" value="SERINE/THREONINE PROTEIN KINASE"/>
    <property type="match status" value="1"/>
</dbReference>
<evidence type="ECO:0000256" key="7">
    <source>
        <dbReference type="ARBA" id="ARBA00022679"/>
    </source>
</evidence>
<evidence type="ECO:0000256" key="4">
    <source>
        <dbReference type="ARBA" id="ARBA00004572"/>
    </source>
</evidence>
<dbReference type="AlphaFoldDB" id="A0A4D5R956"/>
<evidence type="ECO:0000256" key="1">
    <source>
        <dbReference type="ARBA" id="ARBA00001946"/>
    </source>
</evidence>
<dbReference type="EMBL" id="GGNE01000106">
    <property type="protein sequence ID" value="MIC88647.1"/>
    <property type="molecule type" value="Transcribed_RNA"/>
</dbReference>
<dbReference type="Gene3D" id="1.10.510.10">
    <property type="entry name" value="Transferase(Phosphotransferase) domain 1"/>
    <property type="match status" value="1"/>
</dbReference>
<evidence type="ECO:0000256" key="3">
    <source>
        <dbReference type="ARBA" id="ARBA00004514"/>
    </source>
</evidence>
<comment type="cofactor">
    <cofactor evidence="1">
        <name>Mg(2+)</name>
        <dbReference type="ChEBI" id="CHEBI:18420"/>
    </cofactor>
</comment>
<dbReference type="GO" id="GO:0004674">
    <property type="term" value="F:protein serine/threonine kinase activity"/>
    <property type="evidence" value="ECO:0007669"/>
    <property type="project" value="UniProtKB-KW"/>
</dbReference>
<dbReference type="GO" id="GO:0046872">
    <property type="term" value="F:metal ion binding"/>
    <property type="evidence" value="ECO:0007669"/>
    <property type="project" value="UniProtKB-KW"/>
</dbReference>
<dbReference type="InterPro" id="IPR011009">
    <property type="entry name" value="Kinase-like_dom_sf"/>
</dbReference>
<keyword evidence="7" id="KW-0808">Transferase</keyword>
<dbReference type="EC" id="2.7.11.1" evidence="5"/>
<evidence type="ECO:0000259" key="19">
    <source>
        <dbReference type="PROSITE" id="PS50011"/>
    </source>
</evidence>
<comment type="catalytic activity">
    <reaction evidence="18">
        <text>L-seryl-[protein] + ATP = O-phospho-L-seryl-[protein] + ADP + H(+)</text>
        <dbReference type="Rhea" id="RHEA:17989"/>
        <dbReference type="Rhea" id="RHEA-COMP:9863"/>
        <dbReference type="Rhea" id="RHEA-COMP:11604"/>
        <dbReference type="ChEBI" id="CHEBI:15378"/>
        <dbReference type="ChEBI" id="CHEBI:29999"/>
        <dbReference type="ChEBI" id="CHEBI:30616"/>
        <dbReference type="ChEBI" id="CHEBI:83421"/>
        <dbReference type="ChEBI" id="CHEBI:456216"/>
        <dbReference type="EC" id="2.7.11.1"/>
    </reaction>
</comment>